<proteinExistence type="predicted"/>
<organism evidence="1 2">
    <name type="scientific">Hibiscus trionum</name>
    <name type="common">Flower of an hour</name>
    <dbReference type="NCBI Taxonomy" id="183268"/>
    <lineage>
        <taxon>Eukaryota</taxon>
        <taxon>Viridiplantae</taxon>
        <taxon>Streptophyta</taxon>
        <taxon>Embryophyta</taxon>
        <taxon>Tracheophyta</taxon>
        <taxon>Spermatophyta</taxon>
        <taxon>Magnoliopsida</taxon>
        <taxon>eudicotyledons</taxon>
        <taxon>Gunneridae</taxon>
        <taxon>Pentapetalae</taxon>
        <taxon>rosids</taxon>
        <taxon>malvids</taxon>
        <taxon>Malvales</taxon>
        <taxon>Malvaceae</taxon>
        <taxon>Malvoideae</taxon>
        <taxon>Hibiscus</taxon>
    </lineage>
</organism>
<evidence type="ECO:0000313" key="2">
    <source>
        <dbReference type="Proteomes" id="UP001165190"/>
    </source>
</evidence>
<gene>
    <name evidence="1" type="ORF">HRI_003353300</name>
</gene>
<accession>A0A9W7III8</accession>
<dbReference type="Proteomes" id="UP001165190">
    <property type="component" value="Unassembled WGS sequence"/>
</dbReference>
<evidence type="ECO:0000313" key="1">
    <source>
        <dbReference type="EMBL" id="GMI96840.1"/>
    </source>
</evidence>
<dbReference type="EMBL" id="BSYR01000030">
    <property type="protein sequence ID" value="GMI96840.1"/>
    <property type="molecule type" value="Genomic_DNA"/>
</dbReference>
<keyword evidence="2" id="KW-1185">Reference proteome</keyword>
<sequence length="68" mass="8187">MRRAKLLQAKLSQLCRWDTGRSSLHETVKRRMLQTFVAGANFNDNNLSAFVKRRKLDHEERRKLLFLW</sequence>
<dbReference type="AlphaFoldDB" id="A0A9W7III8"/>
<comment type="caution">
    <text evidence="1">The sequence shown here is derived from an EMBL/GenBank/DDBJ whole genome shotgun (WGS) entry which is preliminary data.</text>
</comment>
<reference evidence="1" key="1">
    <citation type="submission" date="2023-05" db="EMBL/GenBank/DDBJ databases">
        <title>Genome and transcriptome analyses reveal genes involved in the formation of fine ridges on petal epidermal cells in Hibiscus trionum.</title>
        <authorList>
            <person name="Koshimizu S."/>
            <person name="Masuda S."/>
            <person name="Ishii T."/>
            <person name="Shirasu K."/>
            <person name="Hoshino A."/>
            <person name="Arita M."/>
        </authorList>
    </citation>
    <scope>NUCLEOTIDE SEQUENCE</scope>
    <source>
        <strain evidence="1">Hamamatsu line</strain>
    </source>
</reference>
<protein>
    <submittedName>
        <fullName evidence="1">Uncharacterized protein</fullName>
    </submittedName>
</protein>
<name>A0A9W7III8_HIBTR</name>